<dbReference type="EMBL" id="LT670818">
    <property type="protein sequence ID" value="SHH60625.1"/>
    <property type="molecule type" value="Genomic_DNA"/>
</dbReference>
<proteinExistence type="predicted"/>
<feature type="transmembrane region" description="Helical" evidence="1">
    <location>
        <begin position="30"/>
        <end position="51"/>
    </location>
</feature>
<accession>A0A1M5UC55</accession>
<name>A0A1M5UC55_9BRAD</name>
<dbReference type="AlphaFoldDB" id="A0A1M5UC55"/>
<dbReference type="Proteomes" id="UP000190675">
    <property type="component" value="Chromosome I"/>
</dbReference>
<reference evidence="2 3" key="1">
    <citation type="submission" date="2016-11" db="EMBL/GenBank/DDBJ databases">
        <authorList>
            <person name="Jaros S."/>
            <person name="Januszkiewicz K."/>
            <person name="Wedrychowicz H."/>
        </authorList>
    </citation>
    <scope>NUCLEOTIDE SEQUENCE [LARGE SCALE GENOMIC DNA]</scope>
    <source>
        <strain evidence="2 3">GAS242</strain>
    </source>
</reference>
<dbReference type="RefSeq" id="WP_172900066.1">
    <property type="nucleotide sequence ID" value="NZ_LT670818.1"/>
</dbReference>
<keyword evidence="1" id="KW-1133">Transmembrane helix</keyword>
<protein>
    <submittedName>
        <fullName evidence="2">Uncharacterized protein</fullName>
    </submittedName>
</protein>
<evidence type="ECO:0000256" key="1">
    <source>
        <dbReference type="SAM" id="Phobius"/>
    </source>
</evidence>
<organism evidence="2 3">
    <name type="scientific">Bradyrhizobium erythrophlei</name>
    <dbReference type="NCBI Taxonomy" id="1437360"/>
    <lineage>
        <taxon>Bacteria</taxon>
        <taxon>Pseudomonadati</taxon>
        <taxon>Pseudomonadota</taxon>
        <taxon>Alphaproteobacteria</taxon>
        <taxon>Hyphomicrobiales</taxon>
        <taxon>Nitrobacteraceae</taxon>
        <taxon>Bradyrhizobium</taxon>
    </lineage>
</organism>
<keyword evidence="1" id="KW-0472">Membrane</keyword>
<evidence type="ECO:0000313" key="2">
    <source>
        <dbReference type="EMBL" id="SHH60625.1"/>
    </source>
</evidence>
<evidence type="ECO:0000313" key="3">
    <source>
        <dbReference type="Proteomes" id="UP000190675"/>
    </source>
</evidence>
<keyword evidence="1" id="KW-0812">Transmembrane</keyword>
<gene>
    <name evidence="2" type="ORF">SAMN05444169_8313</name>
</gene>
<sequence length="52" mass="5387">MTSQTPIANRVVNDTALAQEPANPFSGSSLVPMLIAGLVLCLVGMIAAVMWS</sequence>